<feature type="binding site" evidence="2">
    <location>
        <position position="112"/>
    </location>
    <ligand>
        <name>FAD</name>
        <dbReference type="ChEBI" id="CHEBI:57692"/>
    </ligand>
</feature>
<evidence type="ECO:0000256" key="3">
    <source>
        <dbReference type="RuleBase" id="RU003968"/>
    </source>
</evidence>
<dbReference type="OrthoDB" id="269227at2759"/>
<proteinExistence type="inferred from homology"/>
<gene>
    <name evidence="6" type="ORF">BP6252_07489</name>
</gene>
<protein>
    <recommendedName>
        <fullName evidence="4 5">Glucose-methanol-choline oxidoreductase N-terminal domain-containing protein</fullName>
    </recommendedName>
</protein>
<feature type="domain" description="Glucose-methanol-choline oxidoreductase N-terminal" evidence="4">
    <location>
        <begin position="110"/>
        <end position="133"/>
    </location>
</feature>
<evidence type="ECO:0000259" key="4">
    <source>
        <dbReference type="PROSITE" id="PS00623"/>
    </source>
</evidence>
<dbReference type="Pfam" id="PF05199">
    <property type="entry name" value="GMC_oxred_C"/>
    <property type="match status" value="1"/>
</dbReference>
<dbReference type="AlphaFoldDB" id="A0A3D8RHQ5"/>
<keyword evidence="2 3" id="KW-0274">FAD</keyword>
<dbReference type="PROSITE" id="PS00623">
    <property type="entry name" value="GMC_OXRED_1"/>
    <property type="match status" value="1"/>
</dbReference>
<dbReference type="SUPFAM" id="SSF51905">
    <property type="entry name" value="FAD/NAD(P)-binding domain"/>
    <property type="match status" value="1"/>
</dbReference>
<sequence>MSEEANGTNANRTSGVKHSAVCDLNTFKSQDYDVIIIGGGTAGLAIAARLTEDPDLSVGVIEAGSDRRGDPLIDTPALFLGTFNKPEYDWQFKTVPQKSTRGIAQHMPRGKVLGGSSAINYMMYVRGSVQDYDNWADMVGDESWNAKNMMQYMRKHQTLEPFDESIVDRSTMPLVDGFHGTTGPVKTSFNDYLLPIEEDIIKACDEVTGITKKPVDPWSGDHIGFFNTLGSVVRTGPDRGKRSYAARGYLGAADDRPNLKILCDAFALINLDGQKATGVTFTHEGQQHSISVKREVIICGGAINSPQILELSGIGDPEVLHAAGIECKVNLPSVGNNFQDHTIVVAGYELAPGIMSLDAIYIPEVMANAQQVLLEKQAGPLTSISSCQGFFPYKKFATPEEVQETVQSIRKTAEESSPYQKKQLEQVIQHLEDEKSANIQFVLVAATGDFQEGPGDQSILFPPPKEPGTAMGVTLAVCLQYPVSRGSVHITSSDPSQQPAIEPAYLIHSADVAVAGAGLKFADSVAKAKALDGKFAKRIFPDEKINLQNTEENRKAASEWAIGEYHPCGSCAMGETVDSRLRVKGVQGLRVADASVFPNNVSGNICSTVYAIAEKAADMIKADYVDK</sequence>
<dbReference type="GO" id="GO:0050660">
    <property type="term" value="F:flavin adenine dinucleotide binding"/>
    <property type="evidence" value="ECO:0007669"/>
    <property type="project" value="InterPro"/>
</dbReference>
<dbReference type="InterPro" id="IPR036188">
    <property type="entry name" value="FAD/NAD-bd_sf"/>
</dbReference>
<evidence type="ECO:0000256" key="2">
    <source>
        <dbReference type="PIRSR" id="PIRSR000137-2"/>
    </source>
</evidence>
<comment type="similarity">
    <text evidence="1 3">Belongs to the GMC oxidoreductase family.</text>
</comment>
<evidence type="ECO:0000313" key="6">
    <source>
        <dbReference type="EMBL" id="RDW73582.1"/>
    </source>
</evidence>
<comment type="cofactor">
    <cofactor evidence="2">
        <name>FAD</name>
        <dbReference type="ChEBI" id="CHEBI:57692"/>
    </cofactor>
</comment>
<dbReference type="GO" id="GO:0016614">
    <property type="term" value="F:oxidoreductase activity, acting on CH-OH group of donors"/>
    <property type="evidence" value="ECO:0007669"/>
    <property type="project" value="InterPro"/>
</dbReference>
<keyword evidence="7" id="KW-1185">Reference proteome</keyword>
<accession>A0A3D8RHQ5</accession>
<dbReference type="PIRSF" id="PIRSF000137">
    <property type="entry name" value="Alcohol_oxidase"/>
    <property type="match status" value="1"/>
</dbReference>
<dbReference type="PANTHER" id="PTHR11552">
    <property type="entry name" value="GLUCOSE-METHANOL-CHOLINE GMC OXIDOREDUCTASE"/>
    <property type="match status" value="1"/>
</dbReference>
<name>A0A3D8RHQ5_9HELO</name>
<dbReference type="InterPro" id="IPR012132">
    <property type="entry name" value="GMC_OxRdtase"/>
</dbReference>
<dbReference type="SUPFAM" id="SSF54373">
    <property type="entry name" value="FAD-linked reductases, C-terminal domain"/>
    <property type="match status" value="1"/>
</dbReference>
<dbReference type="InterPro" id="IPR000172">
    <property type="entry name" value="GMC_OxRdtase_N"/>
</dbReference>
<evidence type="ECO:0000256" key="1">
    <source>
        <dbReference type="ARBA" id="ARBA00010790"/>
    </source>
</evidence>
<reference evidence="6 7" key="1">
    <citation type="journal article" date="2018" name="IMA Fungus">
        <title>IMA Genome-F 9: Draft genome sequence of Annulohypoxylon stygium, Aspergillus mulundensis, Berkeleyomyces basicola (syn. Thielaviopsis basicola), Ceratocystis smalleyi, two Cercospora beticola strains, Coleophoma cylindrospora, Fusarium fracticaudum, Phialophora cf. hyalina, and Morchella septimelata.</title>
        <authorList>
            <person name="Wingfield B.D."/>
            <person name="Bills G.F."/>
            <person name="Dong Y."/>
            <person name="Huang W."/>
            <person name="Nel W.J."/>
            <person name="Swalarsk-Parry B.S."/>
            <person name="Vaghefi N."/>
            <person name="Wilken P.M."/>
            <person name="An Z."/>
            <person name="de Beer Z.W."/>
            <person name="De Vos L."/>
            <person name="Chen L."/>
            <person name="Duong T.A."/>
            <person name="Gao Y."/>
            <person name="Hammerbacher A."/>
            <person name="Kikkert J.R."/>
            <person name="Li Y."/>
            <person name="Li H."/>
            <person name="Li K."/>
            <person name="Li Q."/>
            <person name="Liu X."/>
            <person name="Ma X."/>
            <person name="Naidoo K."/>
            <person name="Pethybridge S.J."/>
            <person name="Sun J."/>
            <person name="Steenkamp E.T."/>
            <person name="van der Nest M.A."/>
            <person name="van Wyk S."/>
            <person name="Wingfield M.J."/>
            <person name="Xiong C."/>
            <person name="Yue Q."/>
            <person name="Zhang X."/>
        </authorList>
    </citation>
    <scope>NUCLEOTIDE SEQUENCE [LARGE SCALE GENOMIC DNA]</scope>
    <source>
        <strain evidence="6 7">BP6252</strain>
    </source>
</reference>
<dbReference type="Gene3D" id="3.30.560.10">
    <property type="entry name" value="Glucose Oxidase, domain 3"/>
    <property type="match status" value="1"/>
</dbReference>
<feature type="domain" description="Glucose-methanol-choline oxidoreductase N-terminal" evidence="5">
    <location>
        <begin position="301"/>
        <end position="315"/>
    </location>
</feature>
<organism evidence="6 7">
    <name type="scientific">Coleophoma cylindrospora</name>
    <dbReference type="NCBI Taxonomy" id="1849047"/>
    <lineage>
        <taxon>Eukaryota</taxon>
        <taxon>Fungi</taxon>
        <taxon>Dikarya</taxon>
        <taxon>Ascomycota</taxon>
        <taxon>Pezizomycotina</taxon>
        <taxon>Leotiomycetes</taxon>
        <taxon>Helotiales</taxon>
        <taxon>Dermateaceae</taxon>
        <taxon>Coleophoma</taxon>
    </lineage>
</organism>
<dbReference type="PROSITE" id="PS00624">
    <property type="entry name" value="GMC_OXRED_2"/>
    <property type="match status" value="1"/>
</dbReference>
<dbReference type="Proteomes" id="UP000256645">
    <property type="component" value="Unassembled WGS sequence"/>
</dbReference>
<dbReference type="PANTHER" id="PTHR11552:SF210">
    <property type="entry name" value="GLUCOSE-METHANOL-CHOLINE OXIDOREDUCTASE N-TERMINAL DOMAIN-CONTAINING PROTEIN-RELATED"/>
    <property type="match status" value="1"/>
</dbReference>
<dbReference type="Gene3D" id="3.50.50.60">
    <property type="entry name" value="FAD/NAD(P)-binding domain"/>
    <property type="match status" value="1"/>
</dbReference>
<comment type="caution">
    <text evidence="6">The sequence shown here is derived from an EMBL/GenBank/DDBJ whole genome shotgun (WGS) entry which is preliminary data.</text>
</comment>
<dbReference type="EMBL" id="PDLM01000007">
    <property type="protein sequence ID" value="RDW73582.1"/>
    <property type="molecule type" value="Genomic_DNA"/>
</dbReference>
<evidence type="ECO:0000259" key="5">
    <source>
        <dbReference type="PROSITE" id="PS00624"/>
    </source>
</evidence>
<evidence type="ECO:0000313" key="7">
    <source>
        <dbReference type="Proteomes" id="UP000256645"/>
    </source>
</evidence>
<keyword evidence="3" id="KW-0285">Flavoprotein</keyword>
<dbReference type="InterPro" id="IPR007867">
    <property type="entry name" value="GMC_OxRtase_C"/>
</dbReference>
<dbReference type="STRING" id="1849047.A0A3D8RHQ5"/>
<dbReference type="Pfam" id="PF00732">
    <property type="entry name" value="GMC_oxred_N"/>
    <property type="match status" value="1"/>
</dbReference>